<protein>
    <submittedName>
        <fullName evidence="5">Uncharacterized protein</fullName>
    </submittedName>
</protein>
<dbReference type="AlphaFoldDB" id="A0A7J0F1K0"/>
<dbReference type="PANTHER" id="PTHR33191">
    <property type="entry name" value="RIPENING-RELATED PROTEIN 2-RELATED"/>
    <property type="match status" value="1"/>
</dbReference>
<name>A0A7J0F1K0_9ERIC</name>
<dbReference type="PANTHER" id="PTHR33191:SF58">
    <property type="entry name" value="RIPENING-RELATED PROTEIN 1"/>
    <property type="match status" value="1"/>
</dbReference>
<dbReference type="SUPFAM" id="SSF50685">
    <property type="entry name" value="Barwin-like endoglucanases"/>
    <property type="match status" value="1"/>
</dbReference>
<evidence type="ECO:0000313" key="6">
    <source>
        <dbReference type="Proteomes" id="UP000585474"/>
    </source>
</evidence>
<reference evidence="5 6" key="1">
    <citation type="submission" date="2019-07" db="EMBL/GenBank/DDBJ databases">
        <title>De Novo Assembly of kiwifruit Actinidia rufa.</title>
        <authorList>
            <person name="Sugita-Konishi S."/>
            <person name="Sato K."/>
            <person name="Mori E."/>
            <person name="Abe Y."/>
            <person name="Kisaki G."/>
            <person name="Hamano K."/>
            <person name="Suezawa K."/>
            <person name="Otani M."/>
            <person name="Fukuda T."/>
            <person name="Manabe T."/>
            <person name="Gomi K."/>
            <person name="Tabuchi M."/>
            <person name="Akimitsu K."/>
            <person name="Kataoka I."/>
        </authorList>
    </citation>
    <scope>NUCLEOTIDE SEQUENCE [LARGE SCALE GENOMIC DNA]</scope>
    <source>
        <strain evidence="6">cv. Fuchu</strain>
    </source>
</reference>
<evidence type="ECO:0000256" key="1">
    <source>
        <dbReference type="ARBA" id="ARBA00004613"/>
    </source>
</evidence>
<keyword evidence="4" id="KW-0732">Signal</keyword>
<proteinExistence type="inferred from homology"/>
<dbReference type="GO" id="GO:0005576">
    <property type="term" value="C:extracellular region"/>
    <property type="evidence" value="ECO:0007669"/>
    <property type="project" value="UniProtKB-SubCell"/>
</dbReference>
<evidence type="ECO:0000256" key="2">
    <source>
        <dbReference type="ARBA" id="ARBA00005592"/>
    </source>
</evidence>
<accession>A0A7J0F1K0</accession>
<dbReference type="CDD" id="cd22270">
    <property type="entry name" value="DPBB_kiwellin-like"/>
    <property type="match status" value="1"/>
</dbReference>
<keyword evidence="3" id="KW-0964">Secreted</keyword>
<dbReference type="Gene3D" id="2.40.40.10">
    <property type="entry name" value="RlpA-like domain"/>
    <property type="match status" value="1"/>
</dbReference>
<organism evidence="5 6">
    <name type="scientific">Actinidia rufa</name>
    <dbReference type="NCBI Taxonomy" id="165716"/>
    <lineage>
        <taxon>Eukaryota</taxon>
        <taxon>Viridiplantae</taxon>
        <taxon>Streptophyta</taxon>
        <taxon>Embryophyta</taxon>
        <taxon>Tracheophyta</taxon>
        <taxon>Spermatophyta</taxon>
        <taxon>Magnoliopsida</taxon>
        <taxon>eudicotyledons</taxon>
        <taxon>Gunneridae</taxon>
        <taxon>Pentapetalae</taxon>
        <taxon>asterids</taxon>
        <taxon>Ericales</taxon>
        <taxon>Actinidiaceae</taxon>
        <taxon>Actinidia</taxon>
    </lineage>
</organism>
<evidence type="ECO:0000256" key="3">
    <source>
        <dbReference type="ARBA" id="ARBA00022525"/>
    </source>
</evidence>
<dbReference type="InterPro" id="IPR039271">
    <property type="entry name" value="Kiwellin-like"/>
</dbReference>
<dbReference type="Pfam" id="PF24300">
    <property type="entry name" value="KWL1"/>
    <property type="match status" value="1"/>
</dbReference>
<keyword evidence="6" id="KW-1185">Reference proteome</keyword>
<evidence type="ECO:0000313" key="5">
    <source>
        <dbReference type="EMBL" id="GFY92544.1"/>
    </source>
</evidence>
<sequence length="123" mass="13554">MRTTYAFSPAVLSRTKATLTINNFQAGGDGGGPSECDRKYHSYHLPIVLLSTGWYNRGRRCFDNITISATGRSVVAMVVDECDSTMECDQDHNYQPPCDNNIVDASKSVWPSASLKITGMAWI</sequence>
<dbReference type="InterPro" id="IPR036908">
    <property type="entry name" value="RlpA-like_sf"/>
</dbReference>
<comment type="similarity">
    <text evidence="2">Belongs to the kiwellin family.</text>
</comment>
<comment type="caution">
    <text evidence="5">The sequence shown here is derived from an EMBL/GenBank/DDBJ whole genome shotgun (WGS) entry which is preliminary data.</text>
</comment>
<comment type="subcellular location">
    <subcellularLocation>
        <location evidence="1">Secreted</location>
    </subcellularLocation>
</comment>
<dbReference type="Proteomes" id="UP000585474">
    <property type="component" value="Unassembled WGS sequence"/>
</dbReference>
<dbReference type="EMBL" id="BJWL01000008">
    <property type="protein sequence ID" value="GFY92544.1"/>
    <property type="molecule type" value="Genomic_DNA"/>
</dbReference>
<gene>
    <name evidence="5" type="ORF">Acr_08g0009400</name>
</gene>
<evidence type="ECO:0000256" key="4">
    <source>
        <dbReference type="ARBA" id="ARBA00022729"/>
    </source>
</evidence>
<dbReference type="OrthoDB" id="406505at2759"/>